<dbReference type="InterPro" id="IPR008971">
    <property type="entry name" value="HSP40/DnaJ_pept-bd"/>
</dbReference>
<dbReference type="SUPFAM" id="SSF46565">
    <property type="entry name" value="Chaperone J-domain"/>
    <property type="match status" value="1"/>
</dbReference>
<dbReference type="SUPFAM" id="SSF49493">
    <property type="entry name" value="HSP40/DnaJ peptide-binding domain"/>
    <property type="match status" value="2"/>
</dbReference>
<evidence type="ECO:0000259" key="2">
    <source>
        <dbReference type="PROSITE" id="PS50076"/>
    </source>
</evidence>
<dbReference type="CDD" id="cd10747">
    <property type="entry name" value="DnaJ_C"/>
    <property type="match status" value="1"/>
</dbReference>
<dbReference type="PROSITE" id="PS50076">
    <property type="entry name" value="DNAJ_2"/>
    <property type="match status" value="1"/>
</dbReference>
<dbReference type="InterPro" id="IPR018253">
    <property type="entry name" value="DnaJ_domain_CS"/>
</dbReference>
<dbReference type="AlphaFoldDB" id="A0A401IDT7"/>
<organism evidence="3 4">
    <name type="scientific">Aphanothece sacrum FPU1</name>
    <dbReference type="NCBI Taxonomy" id="1920663"/>
    <lineage>
        <taxon>Bacteria</taxon>
        <taxon>Bacillati</taxon>
        <taxon>Cyanobacteriota</taxon>
        <taxon>Cyanophyceae</taxon>
        <taxon>Oscillatoriophycideae</taxon>
        <taxon>Chroococcales</taxon>
        <taxon>Aphanothecaceae</taxon>
        <taxon>Aphanothece</taxon>
    </lineage>
</organism>
<dbReference type="GO" id="GO:0051082">
    <property type="term" value="F:unfolded protein binding"/>
    <property type="evidence" value="ECO:0007669"/>
    <property type="project" value="InterPro"/>
</dbReference>
<protein>
    <submittedName>
        <fullName evidence="3">Chaperone protein DnaJ</fullName>
    </submittedName>
</protein>
<dbReference type="OrthoDB" id="9779889at2"/>
<feature type="domain" description="J" evidence="2">
    <location>
        <begin position="8"/>
        <end position="73"/>
    </location>
</feature>
<keyword evidence="4" id="KW-1185">Reference proteome</keyword>
<dbReference type="Gene3D" id="2.60.260.20">
    <property type="entry name" value="Urease metallochaperone UreE, N-terminal domain"/>
    <property type="match status" value="2"/>
</dbReference>
<gene>
    <name evidence="3" type="ORF">AsFPU1_0842</name>
</gene>
<dbReference type="PRINTS" id="PR00625">
    <property type="entry name" value="JDOMAIN"/>
</dbReference>
<name>A0A401IDT7_APHSA</name>
<dbReference type="InterPro" id="IPR002939">
    <property type="entry name" value="DnaJ_C"/>
</dbReference>
<dbReference type="FunFam" id="2.60.260.20:FF:000013">
    <property type="entry name" value="DnaJ subfamily B member 11"/>
    <property type="match status" value="1"/>
</dbReference>
<dbReference type="PANTHER" id="PTHR43096">
    <property type="entry name" value="DNAJ HOMOLOG 1, MITOCHONDRIAL-RELATED"/>
    <property type="match status" value="1"/>
</dbReference>
<dbReference type="GO" id="GO:0042026">
    <property type="term" value="P:protein refolding"/>
    <property type="evidence" value="ECO:0007669"/>
    <property type="project" value="TreeGrafter"/>
</dbReference>
<dbReference type="InterPro" id="IPR036869">
    <property type="entry name" value="J_dom_sf"/>
</dbReference>
<dbReference type="SMART" id="SM00271">
    <property type="entry name" value="DnaJ"/>
    <property type="match status" value="1"/>
</dbReference>
<dbReference type="FunFam" id="1.10.287.110:FF:000034">
    <property type="entry name" value="Chaperone protein DnaJ"/>
    <property type="match status" value="1"/>
</dbReference>
<keyword evidence="1" id="KW-0143">Chaperone</keyword>
<sequence length="327" mass="36357">MASTDFKDYYALLGVSKSATVEEIKKAFRKLAVKHHPDRNPGDKAAEERFKEISEAYEVLSDKEKRQKYDQFGQYWKQAGAGATGGWPQGNGGVNVGDFDFSQYGNFDEFINELLGRFSTPGGPRGGNYTYRTNTGNPGYGEGFAQQPSGGDQTANLRLSLLEAFRGVQKRLNLGNEIIDVRIPAGAKTGSKVRIKGKGSANPYNQQRGDLYLNIELEPHSFFQFEDDNLVCEVPITPDEAVLGASIEVPTPDGQVTVKVPPGIRSGQTLRLRGKGWVHPKDGRGDQLVKIVIDTPQSLTQAEREYYEKIRDIRTYNPRNHLQRISL</sequence>
<evidence type="ECO:0000313" key="4">
    <source>
        <dbReference type="Proteomes" id="UP000287247"/>
    </source>
</evidence>
<dbReference type="CDD" id="cd06257">
    <property type="entry name" value="DnaJ"/>
    <property type="match status" value="1"/>
</dbReference>
<dbReference type="PROSITE" id="PS00636">
    <property type="entry name" value="DNAJ_1"/>
    <property type="match status" value="1"/>
</dbReference>
<reference evidence="4" key="1">
    <citation type="submission" date="2017-05" db="EMBL/GenBank/DDBJ databases">
        <title>Physiological properties and genetic analysis related to exopolysaccharide production of fresh-water unicellular cyanobacterium Aphanothece sacrum, Suizenji Nori, that has been cultured as a food source in Japan.</title>
        <authorList>
            <person name="Kanesaki Y."/>
            <person name="Yoshikawa S."/>
            <person name="Ohki K."/>
        </authorList>
    </citation>
    <scope>NUCLEOTIDE SEQUENCE [LARGE SCALE GENOMIC DNA]</scope>
    <source>
        <strain evidence="4">FPU1</strain>
    </source>
</reference>
<evidence type="ECO:0000256" key="1">
    <source>
        <dbReference type="ARBA" id="ARBA00023186"/>
    </source>
</evidence>
<accession>A0A401IDT7</accession>
<dbReference type="Gene3D" id="1.10.287.110">
    <property type="entry name" value="DnaJ domain"/>
    <property type="match status" value="1"/>
</dbReference>
<dbReference type="GO" id="GO:0005737">
    <property type="term" value="C:cytoplasm"/>
    <property type="evidence" value="ECO:0007669"/>
    <property type="project" value="TreeGrafter"/>
</dbReference>
<dbReference type="Proteomes" id="UP000287247">
    <property type="component" value="Unassembled WGS sequence"/>
</dbReference>
<dbReference type="EMBL" id="BDQK01000002">
    <property type="protein sequence ID" value="GBF79447.1"/>
    <property type="molecule type" value="Genomic_DNA"/>
</dbReference>
<dbReference type="PANTHER" id="PTHR43096:SF48">
    <property type="entry name" value="CHAPERONE PROTEIN DNAJ"/>
    <property type="match status" value="1"/>
</dbReference>
<dbReference type="InterPro" id="IPR001623">
    <property type="entry name" value="DnaJ_domain"/>
</dbReference>
<comment type="caution">
    <text evidence="3">The sequence shown here is derived from an EMBL/GenBank/DDBJ whole genome shotgun (WGS) entry which is preliminary data.</text>
</comment>
<dbReference type="Pfam" id="PF00226">
    <property type="entry name" value="DnaJ"/>
    <property type="match status" value="1"/>
</dbReference>
<dbReference type="RefSeq" id="WP_124976296.1">
    <property type="nucleotide sequence ID" value="NZ_BDQK01000002.1"/>
</dbReference>
<proteinExistence type="predicted"/>
<evidence type="ECO:0000313" key="3">
    <source>
        <dbReference type="EMBL" id="GBF79447.1"/>
    </source>
</evidence>
<dbReference type="Pfam" id="PF01556">
    <property type="entry name" value="DnaJ_C"/>
    <property type="match status" value="1"/>
</dbReference>